<accession>A0A6P8NQ10</accession>
<feature type="transmembrane region" description="Helical" evidence="1">
    <location>
        <begin position="50"/>
        <end position="74"/>
    </location>
</feature>
<dbReference type="OrthoDB" id="5973769at2759"/>
<feature type="transmembrane region" description="Helical" evidence="1">
    <location>
        <begin position="171"/>
        <end position="187"/>
    </location>
</feature>
<dbReference type="GeneID" id="117349232"/>
<evidence type="ECO:0000313" key="2">
    <source>
        <dbReference type="Proteomes" id="UP000515159"/>
    </source>
</evidence>
<name>A0A6P8NQ10_GEOSA</name>
<proteinExistence type="predicted"/>
<evidence type="ECO:0000313" key="3">
    <source>
        <dbReference type="RefSeq" id="XP_033778327.1"/>
    </source>
</evidence>
<dbReference type="KEGG" id="gsh:117349232"/>
<organism evidence="2 3">
    <name type="scientific">Geotrypetes seraphini</name>
    <name type="common">Gaboon caecilian</name>
    <name type="synonym">Caecilia seraphini</name>
    <dbReference type="NCBI Taxonomy" id="260995"/>
    <lineage>
        <taxon>Eukaryota</taxon>
        <taxon>Metazoa</taxon>
        <taxon>Chordata</taxon>
        <taxon>Craniata</taxon>
        <taxon>Vertebrata</taxon>
        <taxon>Euteleostomi</taxon>
        <taxon>Amphibia</taxon>
        <taxon>Gymnophiona</taxon>
        <taxon>Geotrypetes</taxon>
    </lineage>
</organism>
<keyword evidence="2" id="KW-1185">Reference proteome</keyword>
<dbReference type="AlphaFoldDB" id="A0A6P8NQ10"/>
<dbReference type="PANTHER" id="PTHR15066">
    <property type="entry name" value="TRANSMEMBRANE PROTEIN 187"/>
    <property type="match status" value="1"/>
</dbReference>
<dbReference type="FunCoup" id="A0A6P8NQ10">
    <property type="interactions" value="88"/>
</dbReference>
<dbReference type="CTD" id="8269"/>
<reference evidence="3" key="1">
    <citation type="submission" date="2025-08" db="UniProtKB">
        <authorList>
            <consortium name="RefSeq"/>
        </authorList>
    </citation>
    <scope>IDENTIFICATION</scope>
</reference>
<feature type="transmembrane region" description="Helical" evidence="1">
    <location>
        <begin position="199"/>
        <end position="216"/>
    </location>
</feature>
<dbReference type="PANTHER" id="PTHR15066:SF0">
    <property type="entry name" value="TRANSMEMBRANE PROTEIN 187"/>
    <property type="match status" value="1"/>
</dbReference>
<dbReference type="Pfam" id="PF15100">
    <property type="entry name" value="TMEM187"/>
    <property type="match status" value="1"/>
</dbReference>
<sequence>MKLLWADEQALLHVAGSCCLCILLVSTGVFDGVATEVGYGNYAEEVVAWLPAFVAMPFNCSINIGYVLLGIFWLQRWHKTQRPKDFRRMYMKDVFALMAIIYGPVQWARLWTQSHRTAVLDQWFTLPIFAWVPVWCKSIIDGWKPLNILLIEGLSVASYFLCLLHSRGFEVALGCHVLSAFLSALRVQRQYGDSNSWRYLWITLLNCFGFITLKLLDHWLTQWLLFRGLTGHFWSKVCDIMQFHYAFRFFEHVEQCRVLQVQT</sequence>
<keyword evidence="1" id="KW-0472">Membrane</keyword>
<gene>
    <name evidence="3" type="primary">TMEM187</name>
</gene>
<keyword evidence="1 3" id="KW-0812">Transmembrane</keyword>
<evidence type="ECO:0000256" key="1">
    <source>
        <dbReference type="SAM" id="Phobius"/>
    </source>
</evidence>
<dbReference type="InParanoid" id="A0A6P8NQ10"/>
<keyword evidence="1" id="KW-1133">Transmembrane helix</keyword>
<protein>
    <submittedName>
        <fullName evidence="3">Transmembrane protein 187</fullName>
    </submittedName>
</protein>
<feature type="transmembrane region" description="Helical" evidence="1">
    <location>
        <begin position="12"/>
        <end position="30"/>
    </location>
</feature>
<dbReference type="Proteomes" id="UP000515159">
    <property type="component" value="Chromosome 1"/>
</dbReference>
<dbReference type="GO" id="GO:0030133">
    <property type="term" value="C:transport vesicle"/>
    <property type="evidence" value="ECO:0007669"/>
    <property type="project" value="TreeGrafter"/>
</dbReference>
<feature type="transmembrane region" description="Helical" evidence="1">
    <location>
        <begin position="94"/>
        <end position="111"/>
    </location>
</feature>
<dbReference type="RefSeq" id="XP_033778327.1">
    <property type="nucleotide sequence ID" value="XM_033922436.1"/>
</dbReference>
<dbReference type="InterPro" id="IPR028066">
    <property type="entry name" value="TMEM187"/>
</dbReference>